<name>A0AAV7R8A9_PLEWA</name>
<keyword evidence="3" id="KW-1185">Reference proteome</keyword>
<dbReference type="EMBL" id="JANPWB010000009">
    <property type="protein sequence ID" value="KAJ1148350.1"/>
    <property type="molecule type" value="Genomic_DNA"/>
</dbReference>
<evidence type="ECO:0000313" key="3">
    <source>
        <dbReference type="Proteomes" id="UP001066276"/>
    </source>
</evidence>
<dbReference type="Proteomes" id="UP001066276">
    <property type="component" value="Chromosome 5"/>
</dbReference>
<accession>A0AAV7R8A9</accession>
<evidence type="ECO:0000313" key="2">
    <source>
        <dbReference type="EMBL" id="KAJ1148350.1"/>
    </source>
</evidence>
<reference evidence="2" key="1">
    <citation type="journal article" date="2022" name="bioRxiv">
        <title>Sequencing and chromosome-scale assembly of the giantPleurodeles waltlgenome.</title>
        <authorList>
            <person name="Brown T."/>
            <person name="Elewa A."/>
            <person name="Iarovenko S."/>
            <person name="Subramanian E."/>
            <person name="Araus A.J."/>
            <person name="Petzold A."/>
            <person name="Susuki M."/>
            <person name="Suzuki K.-i.T."/>
            <person name="Hayashi T."/>
            <person name="Toyoda A."/>
            <person name="Oliveira C."/>
            <person name="Osipova E."/>
            <person name="Leigh N.D."/>
            <person name="Simon A."/>
            <person name="Yun M.H."/>
        </authorList>
    </citation>
    <scope>NUCLEOTIDE SEQUENCE</scope>
    <source>
        <strain evidence="2">20211129_DDA</strain>
        <tissue evidence="2">Liver</tissue>
    </source>
</reference>
<feature type="compositionally biased region" description="Basic and acidic residues" evidence="1">
    <location>
        <begin position="164"/>
        <end position="175"/>
    </location>
</feature>
<dbReference type="AlphaFoldDB" id="A0AAV7R8A9"/>
<sequence>MAYYADEEQFQELQEVPLEHQLEERLVEELEHHVQDSVNWALIKALKPFTQSLTNFGRKELVGEGSQQTRSQTYEFFEVSGLPMQLTVGSSSAEMLAQIAASVLRDHEYGGFDKSTRSYFGRRPDFITSSTTAGEVSRQRYLCLNVSAAITSARGARKLSASGHKGELLARDSGRPRTLPSTKVMARPKVMAPFYGNR</sequence>
<gene>
    <name evidence="2" type="ORF">NDU88_001187</name>
</gene>
<protein>
    <submittedName>
        <fullName evidence="2">Uncharacterized protein</fullName>
    </submittedName>
</protein>
<evidence type="ECO:0000256" key="1">
    <source>
        <dbReference type="SAM" id="MobiDB-lite"/>
    </source>
</evidence>
<feature type="region of interest" description="Disordered" evidence="1">
    <location>
        <begin position="161"/>
        <end position="180"/>
    </location>
</feature>
<organism evidence="2 3">
    <name type="scientific">Pleurodeles waltl</name>
    <name type="common">Iberian ribbed newt</name>
    <dbReference type="NCBI Taxonomy" id="8319"/>
    <lineage>
        <taxon>Eukaryota</taxon>
        <taxon>Metazoa</taxon>
        <taxon>Chordata</taxon>
        <taxon>Craniata</taxon>
        <taxon>Vertebrata</taxon>
        <taxon>Euteleostomi</taxon>
        <taxon>Amphibia</taxon>
        <taxon>Batrachia</taxon>
        <taxon>Caudata</taxon>
        <taxon>Salamandroidea</taxon>
        <taxon>Salamandridae</taxon>
        <taxon>Pleurodelinae</taxon>
        <taxon>Pleurodeles</taxon>
    </lineage>
</organism>
<comment type="caution">
    <text evidence="2">The sequence shown here is derived from an EMBL/GenBank/DDBJ whole genome shotgun (WGS) entry which is preliminary data.</text>
</comment>
<proteinExistence type="predicted"/>